<proteinExistence type="predicted"/>
<accession>A0A6J5EGE5</accession>
<dbReference type="InterPro" id="IPR013394">
    <property type="entry name" value="T3SS_HrpB1/HrpK"/>
</dbReference>
<protein>
    <recommendedName>
        <fullName evidence="3">Type III secretion protein HrpB1/HrpK</fullName>
    </recommendedName>
</protein>
<dbReference type="Proteomes" id="UP000494363">
    <property type="component" value="Unassembled WGS sequence"/>
</dbReference>
<dbReference type="NCBIfam" id="TIGR02561">
    <property type="entry name" value="HrpB1_HrpK"/>
    <property type="match status" value="1"/>
</dbReference>
<sequence>MASTHPDYLNCSPDVIGGMIETATTALMEDFPKTTVNQEDLELILEALHVLRPDTVELETLDGLLHVVRGQWPEAVRVLHSVVERVPNFSYAKALLTFSLSSTGDPSWRNYADEVLASASSRSVKSLVLAVVARNDMLAAVRSSKLGGDFVTPESLTALQAMTDDQPDEPARASKSGSTAVQDALTAQQHAFIRV</sequence>
<keyword evidence="2" id="KW-1185">Reference proteome</keyword>
<reference evidence="1 2" key="1">
    <citation type="submission" date="2020-04" db="EMBL/GenBank/DDBJ databases">
        <authorList>
            <person name="De Canck E."/>
        </authorList>
    </citation>
    <scope>NUCLEOTIDE SEQUENCE [LARGE SCALE GENOMIC DNA]</scope>
    <source>
        <strain evidence="1 2">LMG 29542</strain>
    </source>
</reference>
<dbReference type="Pfam" id="PF09613">
    <property type="entry name" value="HrpB1_HrpK"/>
    <property type="match status" value="1"/>
</dbReference>
<dbReference type="EMBL" id="CADIKH010000024">
    <property type="protein sequence ID" value="CAB3764336.1"/>
    <property type="molecule type" value="Genomic_DNA"/>
</dbReference>
<gene>
    <name evidence="1" type="ORF">LMG29542_04868</name>
</gene>
<evidence type="ECO:0000313" key="2">
    <source>
        <dbReference type="Proteomes" id="UP000494363"/>
    </source>
</evidence>
<organism evidence="1 2">
    <name type="scientific">Paraburkholderia humisilvae</name>
    <dbReference type="NCBI Taxonomy" id="627669"/>
    <lineage>
        <taxon>Bacteria</taxon>
        <taxon>Pseudomonadati</taxon>
        <taxon>Pseudomonadota</taxon>
        <taxon>Betaproteobacteria</taxon>
        <taxon>Burkholderiales</taxon>
        <taxon>Burkholderiaceae</taxon>
        <taxon>Paraburkholderia</taxon>
    </lineage>
</organism>
<name>A0A6J5EGE5_9BURK</name>
<dbReference type="AlphaFoldDB" id="A0A6J5EGE5"/>
<dbReference type="RefSeq" id="WP_175228973.1">
    <property type="nucleotide sequence ID" value="NZ_CADIKH010000024.1"/>
</dbReference>
<evidence type="ECO:0008006" key="3">
    <source>
        <dbReference type="Google" id="ProtNLM"/>
    </source>
</evidence>
<evidence type="ECO:0000313" key="1">
    <source>
        <dbReference type="EMBL" id="CAB3764336.1"/>
    </source>
</evidence>